<feature type="region of interest" description="Disordered" evidence="1">
    <location>
        <begin position="52"/>
        <end position="208"/>
    </location>
</feature>
<evidence type="ECO:0000256" key="1">
    <source>
        <dbReference type="SAM" id="MobiDB-lite"/>
    </source>
</evidence>
<proteinExistence type="predicted"/>
<dbReference type="EMBL" id="JADGIZ020000026">
    <property type="protein sequence ID" value="KAL2915137.1"/>
    <property type="molecule type" value="Genomic_DNA"/>
</dbReference>
<evidence type="ECO:0000313" key="2">
    <source>
        <dbReference type="EMBL" id="KAL2915137.1"/>
    </source>
</evidence>
<accession>A0ABR4N6J4</accession>
<reference evidence="2 3" key="1">
    <citation type="submission" date="2023-09" db="EMBL/GenBank/DDBJ databases">
        <title>Pangenome analysis of Batrachochytrium dendrobatidis and related Chytrids.</title>
        <authorList>
            <person name="Yacoub M.N."/>
            <person name="Stajich J.E."/>
            <person name="James T.Y."/>
        </authorList>
    </citation>
    <scope>NUCLEOTIDE SEQUENCE [LARGE SCALE GENOMIC DNA]</scope>
    <source>
        <strain evidence="2 3">JEL0888</strain>
    </source>
</reference>
<organism evidence="2 3">
    <name type="scientific">Polyrhizophydium stewartii</name>
    <dbReference type="NCBI Taxonomy" id="2732419"/>
    <lineage>
        <taxon>Eukaryota</taxon>
        <taxon>Fungi</taxon>
        <taxon>Fungi incertae sedis</taxon>
        <taxon>Chytridiomycota</taxon>
        <taxon>Chytridiomycota incertae sedis</taxon>
        <taxon>Chytridiomycetes</taxon>
        <taxon>Rhizophydiales</taxon>
        <taxon>Rhizophydiales incertae sedis</taxon>
        <taxon>Polyrhizophydium</taxon>
    </lineage>
</organism>
<name>A0ABR4N6J4_9FUNG</name>
<protein>
    <submittedName>
        <fullName evidence="2">Uncharacterized protein</fullName>
    </submittedName>
</protein>
<sequence>MPLEDSLAHALVDSFPKRTPMGITAETLGGRYGITRADADAFAALRRLDARVRDARPRHAALRPAPGGPGGPDTPRLRPDAGPGGPDTPRLRPDAGPGGPDTPRLRPAPGGPGGPDTPRLRPAPGGPGGPDTPRLRPAPGGPGGPDTPRLRPAPGGPGGPDTPRLRPDAGPGGPDTPRLRPDAGPGGPDTPRLRPDAGPGGPDTPRPLRAVRLRCAGIDGAALVAAAAAALPALERIDVAGPAAAMPPAPPIARLRELTLSLCAAAGLDAAALLALLPAASALELLRVAGAAPLCPAAVYTRDRVLPEADVLAIPLACTSLRRLELAHLDFRRDEDGCTSYYGAAAASWLVDDLAQRFRLMHPRVALRIHINPRADEWL</sequence>
<keyword evidence="3" id="KW-1185">Reference proteome</keyword>
<gene>
    <name evidence="2" type="ORF">HK105_205242</name>
</gene>
<dbReference type="Proteomes" id="UP001527925">
    <property type="component" value="Unassembled WGS sequence"/>
</dbReference>
<evidence type="ECO:0000313" key="3">
    <source>
        <dbReference type="Proteomes" id="UP001527925"/>
    </source>
</evidence>
<comment type="caution">
    <text evidence="2">The sequence shown here is derived from an EMBL/GenBank/DDBJ whole genome shotgun (WGS) entry which is preliminary data.</text>
</comment>